<accession>I0IF76</accession>
<proteinExistence type="predicted"/>
<dbReference type="RefSeq" id="WP_014437132.1">
    <property type="nucleotide sequence ID" value="NC_017080.1"/>
</dbReference>
<name>I0IF76_PHYMF</name>
<dbReference type="STRING" id="1142394.PSMK_17550"/>
<evidence type="ECO:0000313" key="3">
    <source>
        <dbReference type="Proteomes" id="UP000007881"/>
    </source>
</evidence>
<sequence length="119" mass="13615">MTGATDTRTSPRFRSRRFASAFGEVLDLGAGGMSVLHRGPRVEVGERLRLSIRWGTRIAPVDCTVRRVERTGFRRQRIALSWEQPPEGLWAWLRAAKLSGKPPRRDTLLFHRHGRRRAA</sequence>
<organism evidence="2 3">
    <name type="scientific">Phycisphaera mikurensis (strain NBRC 102666 / KCTC 22515 / FYK2301M01)</name>
    <dbReference type="NCBI Taxonomy" id="1142394"/>
    <lineage>
        <taxon>Bacteria</taxon>
        <taxon>Pseudomonadati</taxon>
        <taxon>Planctomycetota</taxon>
        <taxon>Phycisphaerae</taxon>
        <taxon>Phycisphaerales</taxon>
        <taxon>Phycisphaeraceae</taxon>
        <taxon>Phycisphaera</taxon>
    </lineage>
</organism>
<evidence type="ECO:0000313" key="2">
    <source>
        <dbReference type="EMBL" id="BAM03914.1"/>
    </source>
</evidence>
<evidence type="ECO:0000259" key="1">
    <source>
        <dbReference type="Pfam" id="PF07238"/>
    </source>
</evidence>
<dbReference type="GO" id="GO:0035438">
    <property type="term" value="F:cyclic-di-GMP binding"/>
    <property type="evidence" value="ECO:0007669"/>
    <property type="project" value="InterPro"/>
</dbReference>
<feature type="domain" description="PilZ" evidence="1">
    <location>
        <begin position="21"/>
        <end position="87"/>
    </location>
</feature>
<dbReference type="Proteomes" id="UP000007881">
    <property type="component" value="Chromosome"/>
</dbReference>
<reference evidence="2 3" key="1">
    <citation type="submission" date="2012-02" db="EMBL/GenBank/DDBJ databases">
        <title>Complete genome sequence of Phycisphaera mikurensis NBRC 102666.</title>
        <authorList>
            <person name="Ankai A."/>
            <person name="Hosoyama A."/>
            <person name="Terui Y."/>
            <person name="Sekine M."/>
            <person name="Fukai R."/>
            <person name="Kato Y."/>
            <person name="Nakamura S."/>
            <person name="Yamada-Narita S."/>
            <person name="Kawakoshi A."/>
            <person name="Fukunaga Y."/>
            <person name="Yamazaki S."/>
            <person name="Fujita N."/>
        </authorList>
    </citation>
    <scope>NUCLEOTIDE SEQUENCE [LARGE SCALE GENOMIC DNA]</scope>
    <source>
        <strain evidence="3">NBRC 102666 / KCTC 22515 / FYK2301M01</strain>
    </source>
</reference>
<dbReference type="EMBL" id="AP012338">
    <property type="protein sequence ID" value="BAM03914.1"/>
    <property type="molecule type" value="Genomic_DNA"/>
</dbReference>
<keyword evidence="3" id="KW-1185">Reference proteome</keyword>
<dbReference type="Pfam" id="PF07238">
    <property type="entry name" value="PilZ"/>
    <property type="match status" value="1"/>
</dbReference>
<protein>
    <recommendedName>
        <fullName evidence="1">PilZ domain-containing protein</fullName>
    </recommendedName>
</protein>
<dbReference type="HOGENOM" id="CLU_2059191_0_0_0"/>
<dbReference type="InterPro" id="IPR009875">
    <property type="entry name" value="PilZ_domain"/>
</dbReference>
<dbReference type="KEGG" id="phm:PSMK_17550"/>
<dbReference type="AlphaFoldDB" id="I0IF76"/>
<gene>
    <name evidence="2" type="ordered locus">PSMK_17550</name>
</gene>